<sequence length="135" mass="14491">MKGSNGGSKAQMFKDKTKNRVDDLQGVFTNLQSARKGGSGNGEVSTLEEQVQQMLREWKAELEEPSPASSLQGGSGGGGSRFTLSSELHRLLHPCEQGDEATSVLREPAKPKPEPDVQNFQGGGASIFQQVCRDT</sequence>
<proteinExistence type="predicted"/>
<protein>
    <recommendedName>
        <fullName evidence="4">Transcription factor VOZ1-like</fullName>
    </recommendedName>
</protein>
<dbReference type="GO" id="GO:0005634">
    <property type="term" value="C:nucleus"/>
    <property type="evidence" value="ECO:0007669"/>
    <property type="project" value="TreeGrafter"/>
</dbReference>
<reference evidence="2 3" key="1">
    <citation type="journal article" date="2020" name="IScience">
        <title>Genome Sequencing of the Endangered Kingdonia uniflora (Circaeasteraceae, Ranunculales) Reveals Potential Mechanisms of Evolutionary Specialization.</title>
        <authorList>
            <person name="Sun Y."/>
            <person name="Deng T."/>
            <person name="Zhang A."/>
            <person name="Moore M.J."/>
            <person name="Landis J.B."/>
            <person name="Lin N."/>
            <person name="Zhang H."/>
            <person name="Zhang X."/>
            <person name="Huang J."/>
            <person name="Zhang X."/>
            <person name="Sun H."/>
            <person name="Wang H."/>
        </authorList>
    </citation>
    <scope>NUCLEOTIDE SEQUENCE [LARGE SCALE GENOMIC DNA]</scope>
    <source>
        <strain evidence="2">TB1705</strain>
        <tissue evidence="2">Leaf</tissue>
    </source>
</reference>
<dbReference type="Proteomes" id="UP000541444">
    <property type="component" value="Unassembled WGS sequence"/>
</dbReference>
<feature type="region of interest" description="Disordered" evidence="1">
    <location>
        <begin position="1"/>
        <end position="20"/>
    </location>
</feature>
<dbReference type="EMBL" id="JACGCM010000560">
    <property type="protein sequence ID" value="KAF6170697.1"/>
    <property type="molecule type" value="Genomic_DNA"/>
</dbReference>
<dbReference type="GO" id="GO:0048578">
    <property type="term" value="P:positive regulation of long-day photoperiodism, flowering"/>
    <property type="evidence" value="ECO:0007669"/>
    <property type="project" value="InterPro"/>
</dbReference>
<dbReference type="AlphaFoldDB" id="A0A7J7NU18"/>
<comment type="caution">
    <text evidence="2">The sequence shown here is derived from an EMBL/GenBank/DDBJ whole genome shotgun (WGS) entry which is preliminary data.</text>
</comment>
<name>A0A7J7NU18_9MAGN</name>
<dbReference type="OrthoDB" id="1715040at2759"/>
<evidence type="ECO:0000256" key="1">
    <source>
        <dbReference type="SAM" id="MobiDB-lite"/>
    </source>
</evidence>
<evidence type="ECO:0008006" key="4">
    <source>
        <dbReference type="Google" id="ProtNLM"/>
    </source>
</evidence>
<dbReference type="InterPro" id="IPR039277">
    <property type="entry name" value="VOZ1/VOZ2"/>
</dbReference>
<dbReference type="PANTHER" id="PTHR33873:SF15">
    <property type="entry name" value="TRANSCRIPTION FACTOR VOZ2"/>
    <property type="match status" value="1"/>
</dbReference>
<accession>A0A7J7NU18</accession>
<feature type="region of interest" description="Disordered" evidence="1">
    <location>
        <begin position="59"/>
        <end position="125"/>
    </location>
</feature>
<keyword evidence="3" id="KW-1185">Reference proteome</keyword>
<dbReference type="GO" id="GO:0043565">
    <property type="term" value="F:sequence-specific DNA binding"/>
    <property type="evidence" value="ECO:0007669"/>
    <property type="project" value="TreeGrafter"/>
</dbReference>
<evidence type="ECO:0000313" key="3">
    <source>
        <dbReference type="Proteomes" id="UP000541444"/>
    </source>
</evidence>
<dbReference type="PANTHER" id="PTHR33873">
    <property type="entry name" value="TRANSCRIPTION FACTOR VOZ1"/>
    <property type="match status" value="1"/>
</dbReference>
<gene>
    <name evidence="2" type="ORF">GIB67_015649</name>
</gene>
<evidence type="ECO:0000313" key="2">
    <source>
        <dbReference type="EMBL" id="KAF6170697.1"/>
    </source>
</evidence>
<dbReference type="GO" id="GO:0045893">
    <property type="term" value="P:positive regulation of DNA-templated transcription"/>
    <property type="evidence" value="ECO:0007669"/>
    <property type="project" value="TreeGrafter"/>
</dbReference>
<organism evidence="2 3">
    <name type="scientific">Kingdonia uniflora</name>
    <dbReference type="NCBI Taxonomy" id="39325"/>
    <lineage>
        <taxon>Eukaryota</taxon>
        <taxon>Viridiplantae</taxon>
        <taxon>Streptophyta</taxon>
        <taxon>Embryophyta</taxon>
        <taxon>Tracheophyta</taxon>
        <taxon>Spermatophyta</taxon>
        <taxon>Magnoliopsida</taxon>
        <taxon>Ranunculales</taxon>
        <taxon>Circaeasteraceae</taxon>
        <taxon>Kingdonia</taxon>
    </lineage>
</organism>